<evidence type="ECO:0000313" key="3">
    <source>
        <dbReference type="EMBL" id="WNR47046.1"/>
    </source>
</evidence>
<keyword evidence="4" id="KW-1185">Reference proteome</keyword>
<dbReference type="KEGG" id="proo:MJB10_12015"/>
<name>A0AA96RN22_9BACL</name>
<dbReference type="PROSITE" id="PS51272">
    <property type="entry name" value="SLH"/>
    <property type="match status" value="1"/>
</dbReference>
<protein>
    <submittedName>
        <fullName evidence="3">S-layer homology domain-containing protein</fullName>
    </submittedName>
</protein>
<dbReference type="Pfam" id="PF16244">
    <property type="entry name" value="DUF4901"/>
    <property type="match status" value="2"/>
</dbReference>
<dbReference type="RefSeq" id="WP_314805589.1">
    <property type="nucleotide sequence ID" value="NZ_CP130319.1"/>
</dbReference>
<feature type="signal peptide" evidence="1">
    <location>
        <begin position="1"/>
        <end position="28"/>
    </location>
</feature>
<dbReference type="Proteomes" id="UP001304650">
    <property type="component" value="Chromosome"/>
</dbReference>
<gene>
    <name evidence="3" type="ORF">MJB10_12015</name>
</gene>
<dbReference type="EMBL" id="CP130319">
    <property type="protein sequence ID" value="WNR47046.1"/>
    <property type="molecule type" value="Genomic_DNA"/>
</dbReference>
<feature type="chain" id="PRO_5041644726" evidence="1">
    <location>
        <begin position="29"/>
        <end position="771"/>
    </location>
</feature>
<dbReference type="InterPro" id="IPR032599">
    <property type="entry name" value="YcdB/YcdC_rep_domain"/>
</dbReference>
<proteinExistence type="predicted"/>
<dbReference type="InterPro" id="IPR001119">
    <property type="entry name" value="SLH_dom"/>
</dbReference>
<organism evidence="3 4">
    <name type="scientific">Paenibacillus roseopurpureus</name>
    <dbReference type="NCBI Taxonomy" id="2918901"/>
    <lineage>
        <taxon>Bacteria</taxon>
        <taxon>Bacillati</taxon>
        <taxon>Bacillota</taxon>
        <taxon>Bacilli</taxon>
        <taxon>Bacillales</taxon>
        <taxon>Paenibacillaceae</taxon>
        <taxon>Paenibacillus</taxon>
    </lineage>
</organism>
<reference evidence="3" key="1">
    <citation type="submission" date="2022-02" db="EMBL/GenBank/DDBJ databases">
        <title>Paenibacillus sp. MBLB1832 Whole Genome Shotgun Sequencing.</title>
        <authorList>
            <person name="Hwang C.Y."/>
            <person name="Cho E.-S."/>
            <person name="Seo M.-J."/>
        </authorList>
    </citation>
    <scope>NUCLEOTIDE SEQUENCE</scope>
    <source>
        <strain evidence="3">MBLB1832</strain>
    </source>
</reference>
<evidence type="ECO:0000259" key="2">
    <source>
        <dbReference type="PROSITE" id="PS51272"/>
    </source>
</evidence>
<dbReference type="AlphaFoldDB" id="A0AA96RN22"/>
<evidence type="ECO:0000256" key="1">
    <source>
        <dbReference type="SAM" id="SignalP"/>
    </source>
</evidence>
<sequence length="771" mass="85097">MKRTLRTVGMSMCITVIGVSVLSSQALAADIGIATSTKAAASTNAPNTNANPVDAKISKDEAVERIRKLFPLLQDADTQSVNFGDPYTYPPSKDKVWTIQWQLKTENGGFGFSSKVDAMNGDILQMYVPTLNDPRSNISHFPPKVTREQAKQLAKDYVIQLAPSITSDALQINDDFTPYQGLTSLFAPVQYAFNFNIMIHGVKLNDGGIQITLDGEGNVLNFHKNPQLDSYPSTDPKITLEQATQFAKEHQAVDLQYIPIRKGNKIESWWLGYVPLLPPIDGQTGQFVTLGMPRNALGSNYVPISKRDKVFTPLTKTGEITVEEAAQIVENAFPQLKEKKLQQKSLNDGWNGDNHKVWTLSWGNNEPMMGPIGSNSATLDAQTGIILNYSTNTFGPYPPAAATASTEPAISKDAAQQRAEEVINLVYPNASEDLKRIDPAISLVVSTNPPQQYSYTFQRFYKGLAVSGDTVNLILDLSGNVMNYFAHISTLDDQVMSKLKQNVSKEQALEKIWESEKLELNLNSFGGYVSNTTYEQPVAKLVYNQVLKSGSLNAEALDATDGTWKPVWFEKTSQPSVNPSDIAGHWAQQDLETMLQYQVLTTDDSGHVNPDQTITVGDWLTMMSSAWSPQYKNFYNGNRNDKPYFADINESSPYYDAVRTFIQLKWLTAESTRNFNADQALTREALASSVIHILKYNKLSSLLAPTVTELPFTDSNLITNKSDVALALELGIMEGSDGAFEPLATVTKAQAAVVLMRLVHLQGKLDQNIGQ</sequence>
<accession>A0AA96RN22</accession>
<keyword evidence="1" id="KW-0732">Signal</keyword>
<feature type="domain" description="SLH" evidence="2">
    <location>
        <begin position="707"/>
        <end position="769"/>
    </location>
</feature>
<dbReference type="Pfam" id="PF00395">
    <property type="entry name" value="SLH"/>
    <property type="match status" value="1"/>
</dbReference>
<evidence type="ECO:0000313" key="4">
    <source>
        <dbReference type="Proteomes" id="UP001304650"/>
    </source>
</evidence>